<evidence type="ECO:0000256" key="2">
    <source>
        <dbReference type="ARBA" id="ARBA00007362"/>
    </source>
</evidence>
<sequence length="309" mass="33572">MNLLLYGLVVLLWGTTWIGIKLQLGSVDPAVSVAYRYILAALCLFIWVRARRLPMRFRPSEHLRFAAVGLLMYSTNYVLFYYCSKYLVSGLVSIIFCLSVAFNIVNGRIFLKRPVSVEVILAALAGVVGLSMIFGREVMSTSHARDVVLGVLLGLGATLLFSFGNIMSSKNQAVGLPVVQGTAWSMGYGALFTTLGCLAIGANFSVEWSPRYLAGLFYLAVFGSAIAFVAYLTLLGRIGPDRAAYATVAFPLVSLTLSTIFEHYTWSPLAVLGVLLVLAANAFVLGGKHLRRALRRRPAGTAVNQEELA</sequence>
<dbReference type="GO" id="GO:0016020">
    <property type="term" value="C:membrane"/>
    <property type="evidence" value="ECO:0007669"/>
    <property type="project" value="UniProtKB-SubCell"/>
</dbReference>
<dbReference type="InterPro" id="IPR050638">
    <property type="entry name" value="AA-Vitamin_Transporters"/>
</dbReference>
<evidence type="ECO:0000256" key="6">
    <source>
        <dbReference type="SAM" id="Phobius"/>
    </source>
</evidence>
<feature type="transmembrane region" description="Helical" evidence="6">
    <location>
        <begin position="86"/>
        <end position="105"/>
    </location>
</feature>
<comment type="similarity">
    <text evidence="2">Belongs to the EamA transporter family.</text>
</comment>
<feature type="domain" description="EamA" evidence="7">
    <location>
        <begin position="149"/>
        <end position="284"/>
    </location>
</feature>
<keyword evidence="5 6" id="KW-0472">Membrane</keyword>
<feature type="domain" description="EamA" evidence="7">
    <location>
        <begin position="6"/>
        <end position="134"/>
    </location>
</feature>
<reference evidence="9" key="1">
    <citation type="submission" date="2019-04" db="EMBL/GenBank/DDBJ databases">
        <title>Draft genome sequence of Pseudonocardiaceae bacterium SL3-2-4.</title>
        <authorList>
            <person name="Ningsih F."/>
            <person name="Yokota A."/>
            <person name="Sakai Y."/>
            <person name="Nanatani K."/>
            <person name="Yabe S."/>
            <person name="Oetari A."/>
            <person name="Sjamsuridzal W."/>
        </authorList>
    </citation>
    <scope>NUCLEOTIDE SEQUENCE [LARGE SCALE GENOMIC DNA]</scope>
    <source>
        <strain evidence="9">SL3-2-4</strain>
    </source>
</reference>
<feature type="transmembrane region" description="Helical" evidence="6">
    <location>
        <begin position="147"/>
        <end position="167"/>
    </location>
</feature>
<dbReference type="Pfam" id="PF00892">
    <property type="entry name" value="EamA"/>
    <property type="match status" value="2"/>
</dbReference>
<feature type="transmembrane region" description="Helical" evidence="6">
    <location>
        <begin position="188"/>
        <end position="206"/>
    </location>
</feature>
<feature type="transmembrane region" description="Helical" evidence="6">
    <location>
        <begin position="212"/>
        <end position="236"/>
    </location>
</feature>
<protein>
    <recommendedName>
        <fullName evidence="7">EamA domain-containing protein</fullName>
    </recommendedName>
</protein>
<comment type="subcellular location">
    <subcellularLocation>
        <location evidence="1">Membrane</location>
        <topology evidence="1">Multi-pass membrane protein</topology>
    </subcellularLocation>
</comment>
<dbReference type="PANTHER" id="PTHR32322:SF2">
    <property type="entry name" value="EAMA DOMAIN-CONTAINING PROTEIN"/>
    <property type="match status" value="1"/>
</dbReference>
<dbReference type="Proteomes" id="UP000298860">
    <property type="component" value="Unassembled WGS sequence"/>
</dbReference>
<proteinExistence type="inferred from homology"/>
<evidence type="ECO:0000256" key="5">
    <source>
        <dbReference type="ARBA" id="ARBA00023136"/>
    </source>
</evidence>
<evidence type="ECO:0000313" key="9">
    <source>
        <dbReference type="Proteomes" id="UP000298860"/>
    </source>
</evidence>
<evidence type="ECO:0000259" key="7">
    <source>
        <dbReference type="Pfam" id="PF00892"/>
    </source>
</evidence>
<evidence type="ECO:0000313" key="8">
    <source>
        <dbReference type="EMBL" id="GDY29604.1"/>
    </source>
</evidence>
<dbReference type="PANTHER" id="PTHR32322">
    <property type="entry name" value="INNER MEMBRANE TRANSPORTER"/>
    <property type="match status" value="1"/>
</dbReference>
<dbReference type="InterPro" id="IPR000620">
    <property type="entry name" value="EamA_dom"/>
</dbReference>
<evidence type="ECO:0000256" key="4">
    <source>
        <dbReference type="ARBA" id="ARBA00022989"/>
    </source>
</evidence>
<dbReference type="EMBL" id="BJFL01000004">
    <property type="protein sequence ID" value="GDY29604.1"/>
    <property type="molecule type" value="Genomic_DNA"/>
</dbReference>
<keyword evidence="4 6" id="KW-1133">Transmembrane helix</keyword>
<dbReference type="OrthoDB" id="2352272at2"/>
<feature type="transmembrane region" description="Helical" evidence="6">
    <location>
        <begin position="267"/>
        <end position="287"/>
    </location>
</feature>
<feature type="transmembrane region" description="Helical" evidence="6">
    <location>
        <begin position="117"/>
        <end position="135"/>
    </location>
</feature>
<comment type="caution">
    <text evidence="8">The sequence shown here is derived from an EMBL/GenBank/DDBJ whole genome shotgun (WGS) entry which is preliminary data.</text>
</comment>
<evidence type="ECO:0000256" key="3">
    <source>
        <dbReference type="ARBA" id="ARBA00022692"/>
    </source>
</evidence>
<dbReference type="RefSeq" id="WP_137812788.1">
    <property type="nucleotide sequence ID" value="NZ_BJFL01000004.1"/>
</dbReference>
<dbReference type="AlphaFoldDB" id="A0A4D4J2G1"/>
<name>A0A4D4J2G1_9PSEU</name>
<keyword evidence="9" id="KW-1185">Reference proteome</keyword>
<gene>
    <name evidence="8" type="ORF">GTS_12370</name>
</gene>
<accession>A0A4D4J2G1</accession>
<feature type="transmembrane region" description="Helical" evidence="6">
    <location>
        <begin position="34"/>
        <end position="50"/>
    </location>
</feature>
<dbReference type="InterPro" id="IPR037185">
    <property type="entry name" value="EmrE-like"/>
</dbReference>
<keyword evidence="3 6" id="KW-0812">Transmembrane</keyword>
<organism evidence="8 9">
    <name type="scientific">Gandjariella thermophila</name>
    <dbReference type="NCBI Taxonomy" id="1931992"/>
    <lineage>
        <taxon>Bacteria</taxon>
        <taxon>Bacillati</taxon>
        <taxon>Actinomycetota</taxon>
        <taxon>Actinomycetes</taxon>
        <taxon>Pseudonocardiales</taxon>
        <taxon>Pseudonocardiaceae</taxon>
        <taxon>Gandjariella</taxon>
    </lineage>
</organism>
<evidence type="ECO:0000256" key="1">
    <source>
        <dbReference type="ARBA" id="ARBA00004141"/>
    </source>
</evidence>
<dbReference type="SUPFAM" id="SSF103481">
    <property type="entry name" value="Multidrug resistance efflux transporter EmrE"/>
    <property type="match status" value="2"/>
</dbReference>